<dbReference type="OrthoDB" id="9816424at2"/>
<dbReference type="InterPro" id="IPR029044">
    <property type="entry name" value="Nucleotide-diphossugar_trans"/>
</dbReference>
<evidence type="ECO:0000313" key="2">
    <source>
        <dbReference type="Proteomes" id="UP000264310"/>
    </source>
</evidence>
<gene>
    <name evidence="1" type="ORF">DYI37_12075</name>
</gene>
<keyword evidence="2" id="KW-1185">Reference proteome</keyword>
<dbReference type="Pfam" id="PF04488">
    <property type="entry name" value="Gly_transf_sug"/>
    <property type="match status" value="1"/>
</dbReference>
<proteinExistence type="predicted"/>
<comment type="caution">
    <text evidence="1">The sequence shown here is derived from an EMBL/GenBank/DDBJ whole genome shotgun (WGS) entry which is preliminary data.</text>
</comment>
<dbReference type="Gene3D" id="3.90.550.20">
    <property type="match status" value="1"/>
</dbReference>
<dbReference type="Proteomes" id="UP000264310">
    <property type="component" value="Unassembled WGS sequence"/>
</dbReference>
<dbReference type="InterPro" id="IPR007577">
    <property type="entry name" value="GlycoTrfase_DXD_sugar-bd_CS"/>
</dbReference>
<dbReference type="SUPFAM" id="SSF53448">
    <property type="entry name" value="Nucleotide-diphospho-sugar transferases"/>
    <property type="match status" value="1"/>
</dbReference>
<reference evidence="1 2" key="1">
    <citation type="submission" date="2018-08" db="EMBL/GenBank/DDBJ databases">
        <title>Fulvimarina sp. 85, whole genome shotgun sequence.</title>
        <authorList>
            <person name="Tuo L."/>
        </authorList>
    </citation>
    <scope>NUCLEOTIDE SEQUENCE [LARGE SCALE GENOMIC DNA]</scope>
    <source>
        <strain evidence="1 2">85</strain>
    </source>
</reference>
<dbReference type="AlphaFoldDB" id="A0A371X3C0"/>
<dbReference type="RefSeq" id="WP_116683457.1">
    <property type="nucleotide sequence ID" value="NZ_QURL01000004.1"/>
</dbReference>
<accession>A0A371X3C0</accession>
<evidence type="ECO:0000313" key="1">
    <source>
        <dbReference type="EMBL" id="RFC63728.1"/>
    </source>
</evidence>
<organism evidence="1 2">
    <name type="scientific">Fulvimarina endophytica</name>
    <dbReference type="NCBI Taxonomy" id="2293836"/>
    <lineage>
        <taxon>Bacteria</taxon>
        <taxon>Pseudomonadati</taxon>
        <taxon>Pseudomonadota</taxon>
        <taxon>Alphaproteobacteria</taxon>
        <taxon>Hyphomicrobiales</taxon>
        <taxon>Aurantimonadaceae</taxon>
        <taxon>Fulvimarina</taxon>
    </lineage>
</organism>
<name>A0A371X3C0_9HYPH</name>
<dbReference type="EMBL" id="QURL01000004">
    <property type="protein sequence ID" value="RFC63728.1"/>
    <property type="molecule type" value="Genomic_DNA"/>
</dbReference>
<protein>
    <submittedName>
        <fullName evidence="1">Uncharacterized protein</fullName>
    </submittedName>
</protein>
<sequence>MIVEDLDTIRARLDSDVDRLHPFMRRVLAHQNMGEADLVKYFRTVTDHARELALNPPSATQFAGEEVREIHKIWLTNLSSPAEPPAHYIDAYTEYARKYSADGWRFTLWVQDESAIKSVCDGIRSSEVPLDIKVISQHLSAGQWLDSFNKFIEDRKFPFAADILRMKILHTFGGIYMDLGAFLTDLNVMKFVTANFDYGLIYWENLFFQNSLMYMRKGNPVGSAFLELADDPYLMPKSLVDPLDALTEGEIFSGLGVTIILLTLSKSHARTFPFLANGNLVSWSSQQSWYFNENGQRGRFGNTYVPESKPSILTEDGWDRKSTTIFDVVNTG</sequence>